<dbReference type="EMBL" id="SZYD01000002">
    <property type="protein sequence ID" value="KAD7117689.1"/>
    <property type="molecule type" value="Genomic_DNA"/>
</dbReference>
<protein>
    <submittedName>
        <fullName evidence="1">Uncharacterized protein</fullName>
    </submittedName>
</protein>
<accession>A0A5N6PVX0</accession>
<gene>
    <name evidence="1" type="ORF">E3N88_04957</name>
</gene>
<comment type="caution">
    <text evidence="1">The sequence shown here is derived from an EMBL/GenBank/DDBJ whole genome shotgun (WGS) entry which is preliminary data.</text>
</comment>
<dbReference type="Proteomes" id="UP000326396">
    <property type="component" value="Linkage Group LG10"/>
</dbReference>
<reference evidence="1 2" key="1">
    <citation type="submission" date="2019-05" db="EMBL/GenBank/DDBJ databases">
        <title>Mikania micrantha, genome provides insights into the molecular mechanism of rapid growth.</title>
        <authorList>
            <person name="Liu B."/>
        </authorList>
    </citation>
    <scope>NUCLEOTIDE SEQUENCE [LARGE SCALE GENOMIC DNA]</scope>
    <source>
        <strain evidence="1">NLD-2019</strain>
        <tissue evidence="1">Leaf</tissue>
    </source>
</reference>
<sequence length="85" mass="9494">MGTEVNSRDIYTFNCGYDIPHPSDRNYPRLHDRRECRLIDETAPGHVVDSKVQPQMNLYEAPDMAGIVDTTPSADAYADGDGYMG</sequence>
<name>A0A5N6PVX0_9ASTR</name>
<dbReference type="AlphaFoldDB" id="A0A5N6PVX0"/>
<evidence type="ECO:0000313" key="1">
    <source>
        <dbReference type="EMBL" id="KAD7117689.1"/>
    </source>
</evidence>
<evidence type="ECO:0000313" key="2">
    <source>
        <dbReference type="Proteomes" id="UP000326396"/>
    </source>
</evidence>
<organism evidence="1 2">
    <name type="scientific">Mikania micrantha</name>
    <name type="common">bitter vine</name>
    <dbReference type="NCBI Taxonomy" id="192012"/>
    <lineage>
        <taxon>Eukaryota</taxon>
        <taxon>Viridiplantae</taxon>
        <taxon>Streptophyta</taxon>
        <taxon>Embryophyta</taxon>
        <taxon>Tracheophyta</taxon>
        <taxon>Spermatophyta</taxon>
        <taxon>Magnoliopsida</taxon>
        <taxon>eudicotyledons</taxon>
        <taxon>Gunneridae</taxon>
        <taxon>Pentapetalae</taxon>
        <taxon>asterids</taxon>
        <taxon>campanulids</taxon>
        <taxon>Asterales</taxon>
        <taxon>Asteraceae</taxon>
        <taxon>Asteroideae</taxon>
        <taxon>Heliantheae alliance</taxon>
        <taxon>Eupatorieae</taxon>
        <taxon>Mikania</taxon>
    </lineage>
</organism>
<keyword evidence="2" id="KW-1185">Reference proteome</keyword>
<proteinExistence type="predicted"/>